<sequence>MARKSGKKRKATQDPAGVHAANQVTEAEELLNAGSIDQGRALLESVVAKAVDAQVVQVAQYSLAMLHLCSGNASAADDLLSSLGMRHRLHESVFTPDSGLATVADDDLVATRHVKVVDTPVSPAVWSHVQSKFHHESSPFWPEHRYGAPDVGYFSYAFRECASAAPANCVESWIQLHLLPHVRASFPDKARDIVHAEWWVHSRDQISGHQLHYDTDESRLTQTNQLFYPLVSTVWYLSPGMSAAPTLVMDKMFGQDASAAKGYLVVPKANRLAMFDGRLLHGVVPHFQQQHDDVASLARDTRLTLMVGFWDKHVASNPFNAKQPTANMTLPHKTSTLKWPAHLAENLPMSSPAAATSQPGPVVAVPDPLWVEVPTTCDAASSVDTSDGGLVGVGKYFVPDLAALDADIAGLLAEPTAEDHEWLVAHVEADDVDHPRLLQTLCVLHAWMQRGGDLADSAGDFLLELTAHCPAAARAVRCSHLWASLFVDSFLGDADTQESVDTLAAIAWNVLKGSSAASSDKPDCFHTEDMVEALMAAADRDEQVTGMVCGALAYCLDFVPNRKWVLEGLAPVLRDLYEDQANDDDFDGHVDIRDSEHAVMTVLRASSGDRKKLLSALKAGLGHFYVGDVRAKFQSAK</sequence>
<dbReference type="Proteomes" id="UP000265427">
    <property type="component" value="Unassembled WGS sequence"/>
</dbReference>
<evidence type="ECO:0000313" key="4">
    <source>
        <dbReference type="EMBL" id="RHZ09802.1"/>
    </source>
</evidence>
<dbReference type="Proteomes" id="UP000266196">
    <property type="component" value="Unassembled WGS sequence"/>
</dbReference>
<evidence type="ECO:0000313" key="7">
    <source>
        <dbReference type="Proteomes" id="UP000266239"/>
    </source>
</evidence>
<evidence type="ECO:0000313" key="5">
    <source>
        <dbReference type="Proteomes" id="UP000265427"/>
    </source>
</evidence>
<name>A0A397AJU1_APHAT</name>
<dbReference type="EMBL" id="QUTA01004577">
    <property type="protein sequence ID" value="RHY19224.1"/>
    <property type="molecule type" value="Genomic_DNA"/>
</dbReference>
<evidence type="ECO:0000313" key="2">
    <source>
        <dbReference type="EMBL" id="RHY06058.1"/>
    </source>
</evidence>
<dbReference type="EMBL" id="QUTE01011456">
    <property type="protein sequence ID" value="RHZ09802.1"/>
    <property type="molecule type" value="Genomic_DNA"/>
</dbReference>
<protein>
    <submittedName>
        <fullName evidence="2">Uncharacterized protein</fullName>
    </submittedName>
</protein>
<organism evidence="2 5">
    <name type="scientific">Aphanomyces astaci</name>
    <name type="common">Crayfish plague agent</name>
    <dbReference type="NCBI Taxonomy" id="112090"/>
    <lineage>
        <taxon>Eukaryota</taxon>
        <taxon>Sar</taxon>
        <taxon>Stramenopiles</taxon>
        <taxon>Oomycota</taxon>
        <taxon>Saprolegniomycetes</taxon>
        <taxon>Saprolegniales</taxon>
        <taxon>Verrucalvaceae</taxon>
        <taxon>Aphanomyces</taxon>
    </lineage>
</organism>
<proteinExistence type="predicted"/>
<evidence type="ECO:0000256" key="1">
    <source>
        <dbReference type="SAM" id="MobiDB-lite"/>
    </source>
</evidence>
<gene>
    <name evidence="3" type="ORF">DYB25_004370</name>
    <name evidence="4" type="ORF">DYB31_006726</name>
    <name evidence="2" type="ORF">DYB36_003887</name>
</gene>
<dbReference type="VEuPathDB" id="FungiDB:H257_04941"/>
<feature type="region of interest" description="Disordered" evidence="1">
    <location>
        <begin position="1"/>
        <end position="20"/>
    </location>
</feature>
<dbReference type="AlphaFoldDB" id="A0A397AJU1"/>
<evidence type="ECO:0000313" key="3">
    <source>
        <dbReference type="EMBL" id="RHY19224.1"/>
    </source>
</evidence>
<reference evidence="5 6" key="1">
    <citation type="submission" date="2018-08" db="EMBL/GenBank/DDBJ databases">
        <title>Aphanomyces genome sequencing and annotation.</title>
        <authorList>
            <person name="Minardi D."/>
            <person name="Oidtmann B."/>
            <person name="Van Der Giezen M."/>
            <person name="Studholme D.J."/>
        </authorList>
    </citation>
    <scope>NUCLEOTIDE SEQUENCE [LARGE SCALE GENOMIC DNA]</scope>
    <source>
        <strain evidence="4 6">197901</strain>
        <strain evidence="2 5">Kv</strain>
        <strain evidence="3 7">Yx</strain>
    </source>
</reference>
<evidence type="ECO:0000313" key="6">
    <source>
        <dbReference type="Proteomes" id="UP000266196"/>
    </source>
</evidence>
<dbReference type="EMBL" id="QUSZ01006352">
    <property type="protein sequence ID" value="RHY06058.1"/>
    <property type="molecule type" value="Genomic_DNA"/>
</dbReference>
<dbReference type="Proteomes" id="UP000266239">
    <property type="component" value="Unassembled WGS sequence"/>
</dbReference>
<accession>A0A397AJU1</accession>
<comment type="caution">
    <text evidence="2">The sequence shown here is derived from an EMBL/GenBank/DDBJ whole genome shotgun (WGS) entry which is preliminary data.</text>
</comment>
<feature type="compositionally biased region" description="Basic residues" evidence="1">
    <location>
        <begin position="1"/>
        <end position="10"/>
    </location>
</feature>